<organism evidence="14 15">
    <name type="scientific">Anas platyrhynchos platyrhynchos</name>
    <name type="common">Northern mallard</name>
    <dbReference type="NCBI Taxonomy" id="8840"/>
    <lineage>
        <taxon>Eukaryota</taxon>
        <taxon>Metazoa</taxon>
        <taxon>Chordata</taxon>
        <taxon>Craniata</taxon>
        <taxon>Vertebrata</taxon>
        <taxon>Euteleostomi</taxon>
        <taxon>Archelosauria</taxon>
        <taxon>Archosauria</taxon>
        <taxon>Dinosauria</taxon>
        <taxon>Saurischia</taxon>
        <taxon>Theropoda</taxon>
        <taxon>Coelurosauria</taxon>
        <taxon>Aves</taxon>
        <taxon>Neognathae</taxon>
        <taxon>Galloanserae</taxon>
        <taxon>Anseriformes</taxon>
        <taxon>Anatidae</taxon>
        <taxon>Anatinae</taxon>
        <taxon>Anas</taxon>
    </lineage>
</organism>
<evidence type="ECO:0000256" key="3">
    <source>
        <dbReference type="ARBA" id="ARBA00022692"/>
    </source>
</evidence>
<evidence type="ECO:0000256" key="4">
    <source>
        <dbReference type="ARBA" id="ARBA00022723"/>
    </source>
</evidence>
<evidence type="ECO:0000256" key="7">
    <source>
        <dbReference type="ARBA" id="ARBA00023004"/>
    </source>
</evidence>
<reference evidence="14" key="2">
    <citation type="submission" date="2025-08" db="UniProtKB">
        <authorList>
            <consortium name="Ensembl"/>
        </authorList>
    </citation>
    <scope>IDENTIFICATION</scope>
</reference>
<dbReference type="GO" id="GO:0016653">
    <property type="term" value="F:oxidoreductase activity, acting on NAD(P)H, heme protein as acceptor"/>
    <property type="evidence" value="ECO:0007669"/>
    <property type="project" value="TreeGrafter"/>
</dbReference>
<evidence type="ECO:0000256" key="11">
    <source>
        <dbReference type="ARBA" id="ARBA00048044"/>
    </source>
</evidence>
<sequence>MGERWIPDDLLAFSPTLRNIFENPTTVQFDHRILGTATVTAITALYLFSRKIPLPRRTRTAVASLLAVACMQVLLILFPLQKVVKTDPSQSWKRCKIFACTKSWEVALLAQADLEGGRSGCGPSFVTFSARCRVSNHAHTCSFPPGGPGHQHPAALRPHAAGRHAPVGLPGAAQRGAVAHGRAAEAAQVTAGAGMHGHNHHHHDHHHRDSGAGGRAACHKGAAVTQPAWCLPA</sequence>
<evidence type="ECO:0000256" key="10">
    <source>
        <dbReference type="ARBA" id="ARBA00044501"/>
    </source>
</evidence>
<reference evidence="14" key="3">
    <citation type="submission" date="2025-09" db="UniProtKB">
        <authorList>
            <consortium name="Ensembl"/>
        </authorList>
    </citation>
    <scope>IDENTIFICATION</scope>
</reference>
<evidence type="ECO:0000256" key="9">
    <source>
        <dbReference type="ARBA" id="ARBA00023136"/>
    </source>
</evidence>
<keyword evidence="4" id="KW-0479">Metal-binding</keyword>
<evidence type="ECO:0000256" key="8">
    <source>
        <dbReference type="ARBA" id="ARBA00023133"/>
    </source>
</evidence>
<dbReference type="Proteomes" id="UP000016666">
    <property type="component" value="Unassembled WGS sequence"/>
</dbReference>
<comment type="catalytic activity">
    <reaction evidence="11">
        <text>Fe(II)-heme o + 2 A + H2O = Fe(II)-heme a + 2 AH2</text>
        <dbReference type="Rhea" id="RHEA:63388"/>
        <dbReference type="ChEBI" id="CHEBI:13193"/>
        <dbReference type="ChEBI" id="CHEBI:15377"/>
        <dbReference type="ChEBI" id="CHEBI:17499"/>
        <dbReference type="ChEBI" id="CHEBI:60530"/>
        <dbReference type="ChEBI" id="CHEBI:61715"/>
        <dbReference type="EC" id="1.17.99.9"/>
    </reaction>
    <physiologicalReaction direction="left-to-right" evidence="11">
        <dbReference type="Rhea" id="RHEA:63389"/>
    </physiologicalReaction>
</comment>
<feature type="transmembrane region" description="Helical" evidence="13">
    <location>
        <begin position="31"/>
        <end position="48"/>
    </location>
</feature>
<dbReference type="AlphaFoldDB" id="A0A493T6H9"/>
<keyword evidence="7" id="KW-0408">Iron</keyword>
<dbReference type="GO" id="GO:0005743">
    <property type="term" value="C:mitochondrial inner membrane"/>
    <property type="evidence" value="ECO:0007669"/>
    <property type="project" value="TreeGrafter"/>
</dbReference>
<comment type="cofactor">
    <cofactor evidence="1">
        <name>heme b</name>
        <dbReference type="ChEBI" id="CHEBI:60344"/>
    </cofactor>
</comment>
<accession>A0A493T6H9</accession>
<dbReference type="GO" id="GO:0006784">
    <property type="term" value="P:heme A biosynthetic process"/>
    <property type="evidence" value="ECO:0007669"/>
    <property type="project" value="InterPro"/>
</dbReference>
<dbReference type="Pfam" id="PF02628">
    <property type="entry name" value="COX15-CtaA"/>
    <property type="match status" value="1"/>
</dbReference>
<dbReference type="InterPro" id="IPR023754">
    <property type="entry name" value="HemeA_Synthase_type2"/>
</dbReference>
<evidence type="ECO:0000256" key="6">
    <source>
        <dbReference type="ARBA" id="ARBA00023002"/>
    </source>
</evidence>
<dbReference type="InterPro" id="IPR003780">
    <property type="entry name" value="COX15/CtaA_fam"/>
</dbReference>
<keyword evidence="6" id="KW-0560">Oxidoreductase</keyword>
<evidence type="ECO:0000313" key="15">
    <source>
        <dbReference type="Proteomes" id="UP000016666"/>
    </source>
</evidence>
<proteinExistence type="predicted"/>
<dbReference type="GO" id="GO:0120547">
    <property type="term" value="F:heme A synthase activity"/>
    <property type="evidence" value="ECO:0007669"/>
    <property type="project" value="UniProtKB-EC"/>
</dbReference>
<dbReference type="STRING" id="8840.ENSAPLP00000021308"/>
<feature type="region of interest" description="Disordered" evidence="12">
    <location>
        <begin position="194"/>
        <end position="218"/>
    </location>
</feature>
<dbReference type="PANTHER" id="PTHR23289">
    <property type="entry name" value="CYTOCHROME C OXIDASE ASSEMBLY PROTEIN COX15"/>
    <property type="match status" value="1"/>
</dbReference>
<keyword evidence="15" id="KW-1185">Reference proteome</keyword>
<protein>
    <submittedName>
        <fullName evidence="14">Uncharacterized protein</fullName>
    </submittedName>
</protein>
<feature type="transmembrane region" description="Helical" evidence="13">
    <location>
        <begin position="60"/>
        <end position="80"/>
    </location>
</feature>
<dbReference type="GeneTree" id="ENSGT00390000002223"/>
<reference evidence="15" key="1">
    <citation type="submission" date="2017-10" db="EMBL/GenBank/DDBJ databases">
        <title>A new Pekin duck reference genome.</title>
        <authorList>
            <person name="Hou Z.-C."/>
            <person name="Zhou Z.-K."/>
            <person name="Zhu F."/>
            <person name="Hou S.-S."/>
        </authorList>
    </citation>
    <scope>NUCLEOTIDE SEQUENCE [LARGE SCALE GENOMIC DNA]</scope>
</reference>
<evidence type="ECO:0000256" key="13">
    <source>
        <dbReference type="SAM" id="Phobius"/>
    </source>
</evidence>
<name>A0A493T6H9_ANAPP</name>
<evidence type="ECO:0000256" key="1">
    <source>
        <dbReference type="ARBA" id="ARBA00001970"/>
    </source>
</evidence>
<dbReference type="PANTHER" id="PTHR23289:SF2">
    <property type="entry name" value="CYTOCHROME C OXIDASE ASSEMBLY PROTEIN COX15 HOMOLOG"/>
    <property type="match status" value="1"/>
</dbReference>
<evidence type="ECO:0000313" key="14">
    <source>
        <dbReference type="Ensembl" id="ENSAPLP00000021308.1"/>
    </source>
</evidence>
<keyword evidence="5 13" id="KW-1133">Transmembrane helix</keyword>
<keyword evidence="3 13" id="KW-0812">Transmembrane</keyword>
<dbReference type="Ensembl" id="ENSAPLT00000042883.1">
    <property type="protein sequence ID" value="ENSAPLP00000021308.1"/>
    <property type="gene ID" value="ENSAPLG00000018782.1"/>
</dbReference>
<feature type="compositionally biased region" description="Basic residues" evidence="12">
    <location>
        <begin position="197"/>
        <end position="208"/>
    </location>
</feature>
<evidence type="ECO:0000256" key="2">
    <source>
        <dbReference type="ARBA" id="ARBA00004141"/>
    </source>
</evidence>
<dbReference type="GO" id="GO:0046872">
    <property type="term" value="F:metal ion binding"/>
    <property type="evidence" value="ECO:0007669"/>
    <property type="project" value="UniProtKB-KW"/>
</dbReference>
<comment type="pathway">
    <text evidence="10">Porphyrin-containing compound metabolism; heme A biosynthesis; heme A from heme O: step 1/1.</text>
</comment>
<evidence type="ECO:0000256" key="5">
    <source>
        <dbReference type="ARBA" id="ARBA00022989"/>
    </source>
</evidence>
<keyword evidence="9 13" id="KW-0472">Membrane</keyword>
<evidence type="ECO:0000256" key="12">
    <source>
        <dbReference type="SAM" id="MobiDB-lite"/>
    </source>
</evidence>
<comment type="subcellular location">
    <subcellularLocation>
        <location evidence="2">Membrane</location>
        <topology evidence="2">Multi-pass membrane protein</topology>
    </subcellularLocation>
</comment>
<keyword evidence="8" id="KW-0350">Heme biosynthesis</keyword>